<dbReference type="RefSeq" id="WP_003612608.1">
    <property type="nucleotide sequence ID" value="NZ_ADVE02000001.1"/>
</dbReference>
<protein>
    <submittedName>
        <fullName evidence="1">Uncharacterized protein</fullName>
    </submittedName>
</protein>
<dbReference type="Proteomes" id="UP000230709">
    <property type="component" value="Chromosome"/>
</dbReference>
<accession>A0A2D2CYD5</accession>
<organism evidence="1 2">
    <name type="scientific">Methylosinus trichosporium (strain ATCC 35070 / NCIMB 11131 / UNIQEM 75 / OB3b)</name>
    <dbReference type="NCBI Taxonomy" id="595536"/>
    <lineage>
        <taxon>Bacteria</taxon>
        <taxon>Pseudomonadati</taxon>
        <taxon>Pseudomonadota</taxon>
        <taxon>Alphaproteobacteria</taxon>
        <taxon>Hyphomicrobiales</taxon>
        <taxon>Methylocystaceae</taxon>
        <taxon>Methylosinus</taxon>
    </lineage>
</organism>
<keyword evidence="2" id="KW-1185">Reference proteome</keyword>
<evidence type="ECO:0000313" key="1">
    <source>
        <dbReference type="EMBL" id="ATQ67751.1"/>
    </source>
</evidence>
<proteinExistence type="predicted"/>
<evidence type="ECO:0000313" key="2">
    <source>
        <dbReference type="Proteomes" id="UP000230709"/>
    </source>
</evidence>
<reference evidence="2" key="1">
    <citation type="submission" date="2017-10" db="EMBL/GenBank/DDBJ databases">
        <title>Completed PacBio SMRT sequence of Methylosinus trichosporium OB3b reveals presence of a third large plasmid.</title>
        <authorList>
            <person name="Charles T.C."/>
            <person name="Lynch M.D.J."/>
            <person name="Heil J.R."/>
            <person name="Cheng J."/>
        </authorList>
    </citation>
    <scope>NUCLEOTIDE SEQUENCE [LARGE SCALE GENOMIC DNA]</scope>
    <source>
        <strain evidence="2">OB3b</strain>
    </source>
</reference>
<dbReference type="EMBL" id="CP023737">
    <property type="protein sequence ID" value="ATQ67751.1"/>
    <property type="molecule type" value="Genomic_DNA"/>
</dbReference>
<gene>
    <name evidence="1" type="ORF">CQW49_07485</name>
</gene>
<sequence>MTRRFTAEEDARLLALRKQFPGGKGRGGVVDIAAIMERQPSSVSARLRHLGQKAPARRKFTPEEDARLLALHAEHPSAAPRKGETYSHPIGARKIAALMQRPVGSIQSRLKKIEGRQA</sequence>
<dbReference type="AlphaFoldDB" id="A0A2D2CYD5"/>
<dbReference type="KEGG" id="mtw:CQW49_07485"/>
<name>A0A2D2CYD5_METT3</name>
<dbReference type="STRING" id="595536.GCA_000178815_03656"/>